<feature type="domain" description="Fe/B12 periplasmic-binding" evidence="2">
    <location>
        <begin position="26"/>
        <end position="274"/>
    </location>
</feature>
<sequence length="281" mass="31068">MANALAAVTVTDDTGRTVRLSKPAQRIISLAPHTTELIYTIGAGSQLAAVTSYSDYPAEAKRLPIVGDFRQIDLERVLAMKPDLLVVWQGGNPQKQLERLKRAGIPVFYSDPRRLSDIPDNMVKLGILTGHEVAARKKAVQWTQAMNRLKKQYGKRSGVRVFYQVSDSPLFTLNGKHIVNEAISLCGGTNIFADLSIIAPNVSIESVIAKNPEVIVSSKGLGTSNGLSMWKRFKTVDAVRYGNLFGINSDWMDRAGPRMLAGTEMLCKKLEESRKNIRKFH</sequence>
<dbReference type="InterPro" id="IPR054828">
    <property type="entry name" value="Vit_B12_bind_prot"/>
</dbReference>
<dbReference type="PANTHER" id="PTHR30535">
    <property type="entry name" value="VITAMIN B12-BINDING PROTEIN"/>
    <property type="match status" value="1"/>
</dbReference>
<dbReference type="STRING" id="847.BRW83_0851"/>
<evidence type="ECO:0000313" key="4">
    <source>
        <dbReference type="Proteomes" id="UP000005089"/>
    </source>
</evidence>
<dbReference type="EMBL" id="GG658170">
    <property type="protein sequence ID" value="EEO30241.1"/>
    <property type="molecule type" value="Genomic_DNA"/>
</dbReference>
<dbReference type="HOGENOM" id="CLU_038034_2_5_4"/>
<accession>C3XAL5</accession>
<dbReference type="AlphaFoldDB" id="C3XAL5"/>
<dbReference type="PROSITE" id="PS50983">
    <property type="entry name" value="FE_B12_PBP"/>
    <property type="match status" value="1"/>
</dbReference>
<dbReference type="InterPro" id="IPR002491">
    <property type="entry name" value="ABC_transptr_periplasmic_BD"/>
</dbReference>
<dbReference type="Proteomes" id="UP000005089">
    <property type="component" value="Unassembled WGS sequence"/>
</dbReference>
<proteinExistence type="predicted"/>
<dbReference type="CDD" id="cd01144">
    <property type="entry name" value="BtuF"/>
    <property type="match status" value="1"/>
</dbReference>
<name>C3XAL5_OXAFO</name>
<dbReference type="SUPFAM" id="SSF53807">
    <property type="entry name" value="Helical backbone' metal receptor"/>
    <property type="match status" value="1"/>
</dbReference>
<evidence type="ECO:0000256" key="1">
    <source>
        <dbReference type="ARBA" id="ARBA00022729"/>
    </source>
</evidence>
<organism evidence="3 4">
    <name type="scientific">Oxalobacter formigenes OXCC13</name>
    <dbReference type="NCBI Taxonomy" id="556269"/>
    <lineage>
        <taxon>Bacteria</taxon>
        <taxon>Pseudomonadati</taxon>
        <taxon>Pseudomonadota</taxon>
        <taxon>Betaproteobacteria</taxon>
        <taxon>Burkholderiales</taxon>
        <taxon>Oxalobacteraceae</taxon>
        <taxon>Oxalobacter</taxon>
    </lineage>
</organism>
<evidence type="ECO:0000313" key="3">
    <source>
        <dbReference type="EMBL" id="EEO30241.1"/>
    </source>
</evidence>
<dbReference type="NCBIfam" id="NF038402">
    <property type="entry name" value="TroA_like"/>
    <property type="match status" value="1"/>
</dbReference>
<gene>
    <name evidence="3" type="ORF">OFBG_01269</name>
</gene>
<dbReference type="Pfam" id="PF01497">
    <property type="entry name" value="Peripla_BP_2"/>
    <property type="match status" value="1"/>
</dbReference>
<keyword evidence="1" id="KW-0732">Signal</keyword>
<dbReference type="InterPro" id="IPR050902">
    <property type="entry name" value="ABC_Transporter_SBP"/>
</dbReference>
<dbReference type="eggNOG" id="COG0614">
    <property type="taxonomic scope" value="Bacteria"/>
</dbReference>
<dbReference type="Gene3D" id="3.40.50.1980">
    <property type="entry name" value="Nitrogenase molybdenum iron protein domain"/>
    <property type="match status" value="2"/>
</dbReference>
<keyword evidence="4" id="KW-1185">Reference proteome</keyword>
<protein>
    <submittedName>
        <fullName evidence="3">Periplasmic binding protein</fullName>
    </submittedName>
</protein>
<evidence type="ECO:0000259" key="2">
    <source>
        <dbReference type="PROSITE" id="PS50983"/>
    </source>
</evidence>
<dbReference type="GO" id="GO:0071281">
    <property type="term" value="P:cellular response to iron ion"/>
    <property type="evidence" value="ECO:0007669"/>
    <property type="project" value="TreeGrafter"/>
</dbReference>
<reference evidence="3 4" key="1">
    <citation type="submission" date="2009-02" db="EMBL/GenBank/DDBJ databases">
        <title>The Genome Sequence of Oxalobacter formigenes OXCC13.</title>
        <authorList>
            <consortium name="The Broad Institute Genome Sequencing Platform"/>
            <person name="Ward D."/>
            <person name="Young S.K."/>
            <person name="Kodira C.D."/>
            <person name="Zeng Q."/>
            <person name="Koehrsen M."/>
            <person name="Alvarado L."/>
            <person name="Berlin A."/>
            <person name="Borenstein D."/>
            <person name="Chen Z."/>
            <person name="Engels R."/>
            <person name="Freedman E."/>
            <person name="Gellesch M."/>
            <person name="Goldberg J."/>
            <person name="Griggs A."/>
            <person name="Gujja S."/>
            <person name="Heiman D."/>
            <person name="Hepburn T."/>
            <person name="Howarth C."/>
            <person name="Jen D."/>
            <person name="Larson L."/>
            <person name="Lewis B."/>
            <person name="Mehta T."/>
            <person name="Park D."/>
            <person name="Pearson M."/>
            <person name="Roberts A."/>
            <person name="Saif S."/>
            <person name="Shea T."/>
            <person name="Shenoy N."/>
            <person name="Sisk P."/>
            <person name="Stolte C."/>
            <person name="Sykes S."/>
            <person name="Walk T."/>
            <person name="White J."/>
            <person name="Yandava C."/>
            <person name="Allison M.J."/>
            <person name="Lander E."/>
            <person name="Nusbaum C."/>
            <person name="Galagan J."/>
            <person name="Birren B."/>
        </authorList>
    </citation>
    <scope>NUCLEOTIDE SEQUENCE [LARGE SCALE GENOMIC DNA]</scope>
    <source>
        <strain evidence="3 4">OXCC13</strain>
    </source>
</reference>
<dbReference type="PANTHER" id="PTHR30535:SF34">
    <property type="entry name" value="MOLYBDATE-BINDING PROTEIN MOLA"/>
    <property type="match status" value="1"/>
</dbReference>